<reference evidence="3 4" key="1">
    <citation type="journal article" date="2024" name="bioRxiv">
        <title>Comparative genomics of Cryptococcus and Kwoniella reveals pathogenesis evolution and contrasting karyotype dynamics via intercentromeric recombination or chromosome fusion.</title>
        <authorList>
            <person name="Coelho M.A."/>
            <person name="David-Palma M."/>
            <person name="Shea T."/>
            <person name="Bowers K."/>
            <person name="McGinley-Smith S."/>
            <person name="Mohammad A.W."/>
            <person name="Gnirke A."/>
            <person name="Yurkov A.M."/>
            <person name="Nowrousian M."/>
            <person name="Sun S."/>
            <person name="Cuomo C.A."/>
            <person name="Heitman J."/>
        </authorList>
    </citation>
    <scope>NUCLEOTIDE SEQUENCE [LARGE SCALE GENOMIC DNA]</scope>
    <source>
        <strain evidence="3 4">CBS 13917</strain>
    </source>
</reference>
<dbReference type="AlphaFoldDB" id="A0AAW0Z093"/>
<evidence type="ECO:0000313" key="4">
    <source>
        <dbReference type="Proteomes" id="UP001388673"/>
    </source>
</evidence>
<evidence type="ECO:0000259" key="2">
    <source>
        <dbReference type="Pfam" id="PF13883"/>
    </source>
</evidence>
<proteinExistence type="predicted"/>
<dbReference type="KEGG" id="kne:92180343"/>
<dbReference type="EMBL" id="JBCAWK010000005">
    <property type="protein sequence ID" value="KAK8858855.1"/>
    <property type="molecule type" value="Genomic_DNA"/>
</dbReference>
<dbReference type="GeneID" id="92180343"/>
<feature type="domain" description="CREG-like beta-barrel" evidence="2">
    <location>
        <begin position="30"/>
        <end position="197"/>
    </location>
</feature>
<keyword evidence="4" id="KW-1185">Reference proteome</keyword>
<feature type="signal peptide" evidence="1">
    <location>
        <begin position="1"/>
        <end position="16"/>
    </location>
</feature>
<dbReference type="Pfam" id="PF13883">
    <property type="entry name" value="CREG_beta-barrel"/>
    <property type="match status" value="1"/>
</dbReference>
<comment type="caution">
    <text evidence="3">The sequence shown here is derived from an EMBL/GenBank/DDBJ whole genome shotgun (WGS) entry which is preliminary data.</text>
</comment>
<evidence type="ECO:0000313" key="3">
    <source>
        <dbReference type="EMBL" id="KAK8858855.1"/>
    </source>
</evidence>
<accession>A0AAW0Z093</accession>
<dbReference type="PANTHER" id="PTHR37273:SF1">
    <property type="entry name" value="ADL397C-AP"/>
    <property type="match status" value="1"/>
</dbReference>
<dbReference type="RefSeq" id="XP_066803696.1">
    <property type="nucleotide sequence ID" value="XM_066946195.1"/>
</dbReference>
<dbReference type="InterPro" id="IPR012349">
    <property type="entry name" value="Split_barrel_FMN-bd"/>
</dbReference>
<dbReference type="InterPro" id="IPR055343">
    <property type="entry name" value="CREG_beta-barrel"/>
</dbReference>
<organism evidence="3 4">
    <name type="scientific">Kwoniella newhampshirensis</name>
    <dbReference type="NCBI Taxonomy" id="1651941"/>
    <lineage>
        <taxon>Eukaryota</taxon>
        <taxon>Fungi</taxon>
        <taxon>Dikarya</taxon>
        <taxon>Basidiomycota</taxon>
        <taxon>Agaricomycotina</taxon>
        <taxon>Tremellomycetes</taxon>
        <taxon>Tremellales</taxon>
        <taxon>Cryptococcaceae</taxon>
        <taxon>Kwoniella</taxon>
    </lineage>
</organism>
<dbReference type="Proteomes" id="UP001388673">
    <property type="component" value="Unassembled WGS sequence"/>
</dbReference>
<dbReference type="Gene3D" id="2.30.110.10">
    <property type="entry name" value="Electron Transport, Fmn-binding Protein, Chain A"/>
    <property type="match status" value="1"/>
</dbReference>
<name>A0AAW0Z093_9TREE</name>
<protein>
    <recommendedName>
        <fullName evidence="2">CREG-like beta-barrel domain-containing protein</fullName>
    </recommendedName>
</protein>
<dbReference type="PANTHER" id="PTHR37273">
    <property type="entry name" value="CHROMOSOME 8, WHOLE GENOME SHOTGUN SEQUENCE"/>
    <property type="match status" value="1"/>
</dbReference>
<evidence type="ECO:0000256" key="1">
    <source>
        <dbReference type="SAM" id="SignalP"/>
    </source>
</evidence>
<feature type="chain" id="PRO_5043598049" description="CREG-like beta-barrel domain-containing protein" evidence="1">
    <location>
        <begin position="17"/>
        <end position="219"/>
    </location>
</feature>
<keyword evidence="1" id="KW-0732">Signal</keyword>
<gene>
    <name evidence="3" type="ORF">IAR55_003085</name>
</gene>
<sequence length="219" mass="23692">MFRLAALLSLLSIAAGMVVPPNSQAHRETLAEAAVNTKGLVHKYTTGTMASVFPHASDHAGRPFALMEYHAPCHPSPSLTFLLLPISLSTNNILHTDHHYATYTITTPPEGARSPMGQGRVALMGNITLLPELSPTESHALASCYTRYHPDARWWLPDTVGSPHTSVWARMDVDDIYYVGGFGDTHYIGHIPVDLYAQAGEHRLGSGSGARVSEGQVVL</sequence>
<dbReference type="SUPFAM" id="SSF50475">
    <property type="entry name" value="FMN-binding split barrel"/>
    <property type="match status" value="1"/>
</dbReference>